<organism evidence="2">
    <name type="scientific">Hexamita inflata</name>
    <dbReference type="NCBI Taxonomy" id="28002"/>
    <lineage>
        <taxon>Eukaryota</taxon>
        <taxon>Metamonada</taxon>
        <taxon>Diplomonadida</taxon>
        <taxon>Hexamitidae</taxon>
        <taxon>Hexamitinae</taxon>
        <taxon>Hexamita</taxon>
    </lineage>
</organism>
<proteinExistence type="predicted"/>
<dbReference type="Proteomes" id="UP001642409">
    <property type="component" value="Unassembled WGS sequence"/>
</dbReference>
<keyword evidence="5" id="KW-1185">Reference proteome</keyword>
<name>A0AA86N9T4_9EUKA</name>
<reference evidence="3 5" key="2">
    <citation type="submission" date="2024-07" db="EMBL/GenBank/DDBJ databases">
        <authorList>
            <person name="Akdeniz Z."/>
        </authorList>
    </citation>
    <scope>NUCLEOTIDE SEQUENCE [LARGE SCALE GENOMIC DNA]</scope>
</reference>
<evidence type="ECO:0000313" key="1">
    <source>
        <dbReference type="EMBL" id="CAI9915661.1"/>
    </source>
</evidence>
<comment type="caution">
    <text evidence="2">The sequence shown here is derived from an EMBL/GenBank/DDBJ whole genome shotgun (WGS) entry which is preliminary data.</text>
</comment>
<protein>
    <submittedName>
        <fullName evidence="3">Hypothetical_protein</fullName>
    </submittedName>
</protein>
<dbReference type="EMBL" id="CATOUU010000075">
    <property type="protein sequence ID" value="CAI9915661.1"/>
    <property type="molecule type" value="Genomic_DNA"/>
</dbReference>
<accession>A0AA86N9T4</accession>
<reference evidence="2" key="1">
    <citation type="submission" date="2023-06" db="EMBL/GenBank/DDBJ databases">
        <authorList>
            <person name="Kurt Z."/>
        </authorList>
    </citation>
    <scope>NUCLEOTIDE SEQUENCE</scope>
</reference>
<gene>
    <name evidence="1" type="ORF">HINF_LOCUS3306</name>
    <name evidence="2" type="ORF">HINF_LOCUS3307</name>
    <name evidence="3" type="ORF">HINF_LOCUS33981</name>
    <name evidence="4" type="ORF">HINF_LOCUS33982</name>
</gene>
<sequence>MPLSILKMQNQQYSIISQSRFWLVNNILTVNAMNTVSVTFIKTMICNIKQHKTQRMWKIYFHNPAGIPRVESCGQISQTKHQTTTEIIYSSKESMQNRKRWSRLNVSYAIRMIDVIVGHTEYTSQRLVPVFEFACTNIQNEVLLFFLRNNVPDPSRVPHSAKNCVPTRLNYYHPQSFHYLMAPRVPFEKKTWNTRQASAHQKEPVMLLMRHERSH</sequence>
<evidence type="ECO:0000313" key="4">
    <source>
        <dbReference type="EMBL" id="CAL6031386.1"/>
    </source>
</evidence>
<evidence type="ECO:0000313" key="3">
    <source>
        <dbReference type="EMBL" id="CAL6031384.1"/>
    </source>
</evidence>
<dbReference type="EMBL" id="CAXDID020000119">
    <property type="protein sequence ID" value="CAL6031384.1"/>
    <property type="molecule type" value="Genomic_DNA"/>
</dbReference>
<dbReference type="AlphaFoldDB" id="A0AA86N9T4"/>
<evidence type="ECO:0000313" key="5">
    <source>
        <dbReference type="Proteomes" id="UP001642409"/>
    </source>
</evidence>
<dbReference type="EMBL" id="CAXDID020000119">
    <property type="protein sequence ID" value="CAL6031386.1"/>
    <property type="molecule type" value="Genomic_DNA"/>
</dbReference>
<evidence type="ECO:0000313" key="2">
    <source>
        <dbReference type="EMBL" id="CAI9915662.1"/>
    </source>
</evidence>
<dbReference type="EMBL" id="CATOUU010000075">
    <property type="protein sequence ID" value="CAI9915662.1"/>
    <property type="molecule type" value="Genomic_DNA"/>
</dbReference>